<reference evidence="1" key="1">
    <citation type="journal article" date="2015" name="Nature">
        <title>Complex archaea that bridge the gap between prokaryotes and eukaryotes.</title>
        <authorList>
            <person name="Spang A."/>
            <person name="Saw J.H."/>
            <person name="Jorgensen S.L."/>
            <person name="Zaremba-Niedzwiedzka K."/>
            <person name="Martijn J."/>
            <person name="Lind A.E."/>
            <person name="van Eijk R."/>
            <person name="Schleper C."/>
            <person name="Guy L."/>
            <person name="Ettema T.J."/>
        </authorList>
    </citation>
    <scope>NUCLEOTIDE SEQUENCE</scope>
</reference>
<accession>A0A0F9RFV0</accession>
<sequence>MSKTCVICKQKIIEKKERWVRLTDFNKGKQTGEQFYHLECWRDRFVISNSIRKQKMYRQTQKSIGSILKRLNVNPTKEYDLVIK</sequence>
<organism evidence="1">
    <name type="scientific">marine sediment metagenome</name>
    <dbReference type="NCBI Taxonomy" id="412755"/>
    <lineage>
        <taxon>unclassified sequences</taxon>
        <taxon>metagenomes</taxon>
        <taxon>ecological metagenomes</taxon>
    </lineage>
</organism>
<name>A0A0F9RFV0_9ZZZZ</name>
<dbReference type="EMBL" id="LAZR01001217">
    <property type="protein sequence ID" value="KKN48512.1"/>
    <property type="molecule type" value="Genomic_DNA"/>
</dbReference>
<evidence type="ECO:0008006" key="2">
    <source>
        <dbReference type="Google" id="ProtNLM"/>
    </source>
</evidence>
<dbReference type="AlphaFoldDB" id="A0A0F9RFV0"/>
<protein>
    <recommendedName>
        <fullName evidence="2">PARP-type domain-containing protein</fullName>
    </recommendedName>
</protein>
<gene>
    <name evidence="1" type="ORF">LCGC14_0652050</name>
</gene>
<comment type="caution">
    <text evidence="1">The sequence shown here is derived from an EMBL/GenBank/DDBJ whole genome shotgun (WGS) entry which is preliminary data.</text>
</comment>
<proteinExistence type="predicted"/>
<evidence type="ECO:0000313" key="1">
    <source>
        <dbReference type="EMBL" id="KKN48512.1"/>
    </source>
</evidence>